<proteinExistence type="predicted"/>
<feature type="transmembrane region" description="Helical" evidence="1">
    <location>
        <begin position="39"/>
        <end position="61"/>
    </location>
</feature>
<keyword evidence="1" id="KW-0812">Transmembrane</keyword>
<evidence type="ECO:0000256" key="1">
    <source>
        <dbReference type="SAM" id="Phobius"/>
    </source>
</evidence>
<dbReference type="EMBL" id="QKYT01000356">
    <property type="protein sequence ID" value="RIA86572.1"/>
    <property type="molecule type" value="Genomic_DNA"/>
</dbReference>
<sequence>MPQEADIERTPLLRSTTRNITNNNSDHYNQNNRRSCVSYLGYVFIILTTITLLINLGLYFIELNEEPLQKEASKIPYEYYLRLKSDNWMGFDRFEYVIETSPQNDSIFSKLFIEEDLNSIFVEDKPHNRLKIAEIVVKSFKTWKPAYYEVIENRYEPNNNLTVLTTESYMNGLWFIVWPPKVYISFTSVDNVNNDGERETKFINDDYYERLLKCVYEISWTYKYFGEIYRKCPNESWVKIAYVKGSSEWGMQWLDPERIETYGIVTKPSQSRQLRNVVIRPDSPFPPILPALYVAYFDRIIDRGEADGRTNLLV</sequence>
<keyword evidence="1" id="KW-0472">Membrane</keyword>
<evidence type="ECO:0000313" key="3">
    <source>
        <dbReference type="Proteomes" id="UP000265703"/>
    </source>
</evidence>
<name>A0A397SLP8_9GLOM</name>
<keyword evidence="3" id="KW-1185">Reference proteome</keyword>
<dbReference type="OrthoDB" id="2371287at2759"/>
<reference evidence="2 3" key="1">
    <citation type="submission" date="2018-06" db="EMBL/GenBank/DDBJ databases">
        <title>Comparative genomics reveals the genomic features of Rhizophagus irregularis, R. cerebriforme, R. diaphanum and Gigaspora rosea, and their symbiotic lifestyle signature.</title>
        <authorList>
            <person name="Morin E."/>
            <person name="San Clemente H."/>
            <person name="Chen E.C.H."/>
            <person name="De La Providencia I."/>
            <person name="Hainaut M."/>
            <person name="Kuo A."/>
            <person name="Kohler A."/>
            <person name="Murat C."/>
            <person name="Tang N."/>
            <person name="Roy S."/>
            <person name="Loubradou J."/>
            <person name="Henrissat B."/>
            <person name="Grigoriev I.V."/>
            <person name="Corradi N."/>
            <person name="Roux C."/>
            <person name="Martin F.M."/>
        </authorList>
    </citation>
    <scope>NUCLEOTIDE SEQUENCE [LARGE SCALE GENOMIC DNA]</scope>
    <source>
        <strain evidence="2 3">DAOM 227022</strain>
    </source>
</reference>
<accession>A0A397SLP8</accession>
<evidence type="ECO:0000313" key="2">
    <source>
        <dbReference type="EMBL" id="RIA86572.1"/>
    </source>
</evidence>
<gene>
    <name evidence="2" type="ORF">C1645_779445</name>
</gene>
<comment type="caution">
    <text evidence="2">The sequence shown here is derived from an EMBL/GenBank/DDBJ whole genome shotgun (WGS) entry which is preliminary data.</text>
</comment>
<dbReference type="Proteomes" id="UP000265703">
    <property type="component" value="Unassembled WGS sequence"/>
</dbReference>
<dbReference type="AlphaFoldDB" id="A0A397SLP8"/>
<protein>
    <submittedName>
        <fullName evidence="2">Uncharacterized protein</fullName>
    </submittedName>
</protein>
<organism evidence="2 3">
    <name type="scientific">Glomus cerebriforme</name>
    <dbReference type="NCBI Taxonomy" id="658196"/>
    <lineage>
        <taxon>Eukaryota</taxon>
        <taxon>Fungi</taxon>
        <taxon>Fungi incertae sedis</taxon>
        <taxon>Mucoromycota</taxon>
        <taxon>Glomeromycotina</taxon>
        <taxon>Glomeromycetes</taxon>
        <taxon>Glomerales</taxon>
        <taxon>Glomeraceae</taxon>
        <taxon>Glomus</taxon>
    </lineage>
</organism>
<keyword evidence="1" id="KW-1133">Transmembrane helix</keyword>